<evidence type="ECO:0000256" key="7">
    <source>
        <dbReference type="ARBA" id="ARBA00023136"/>
    </source>
</evidence>
<evidence type="ECO:0000256" key="4">
    <source>
        <dbReference type="ARBA" id="ARBA00022692"/>
    </source>
</evidence>
<dbReference type="InParanoid" id="E1ZMG2"/>
<keyword evidence="6" id="KW-0406">Ion transport</keyword>
<comment type="subcellular location">
    <subcellularLocation>
        <location evidence="1">Cell membrane</location>
        <topology evidence="1">Multi-pass membrane protein</topology>
    </subcellularLocation>
</comment>
<dbReference type="GeneID" id="17352432"/>
<feature type="compositionally biased region" description="Low complexity" evidence="8">
    <location>
        <begin position="350"/>
        <end position="390"/>
    </location>
</feature>
<accession>E1ZMG2</accession>
<name>E1ZMG2_CHLVA</name>
<dbReference type="Proteomes" id="UP000008141">
    <property type="component" value="Unassembled WGS sequence"/>
</dbReference>
<dbReference type="GO" id="GO:0005886">
    <property type="term" value="C:plasma membrane"/>
    <property type="evidence" value="ECO:0007669"/>
    <property type="project" value="UniProtKB-SubCell"/>
</dbReference>
<protein>
    <submittedName>
        <fullName evidence="10">Uncharacterized protein</fullName>
    </submittedName>
</protein>
<evidence type="ECO:0000256" key="9">
    <source>
        <dbReference type="SAM" id="Phobius"/>
    </source>
</evidence>
<keyword evidence="4 9" id="KW-0812">Transmembrane</keyword>
<evidence type="ECO:0000256" key="6">
    <source>
        <dbReference type="ARBA" id="ARBA00023065"/>
    </source>
</evidence>
<dbReference type="KEGG" id="cvr:CHLNCDRAFT_137443"/>
<evidence type="ECO:0000256" key="5">
    <source>
        <dbReference type="ARBA" id="ARBA00022989"/>
    </source>
</evidence>
<dbReference type="InterPro" id="IPR044669">
    <property type="entry name" value="YneE/VCCN1/2-like"/>
</dbReference>
<dbReference type="PANTHER" id="PTHR33281:SF19">
    <property type="entry name" value="VOLTAGE-DEPENDENT ANION CHANNEL-FORMING PROTEIN YNEE"/>
    <property type="match status" value="1"/>
</dbReference>
<keyword evidence="2" id="KW-0813">Transport</keyword>
<evidence type="ECO:0000256" key="2">
    <source>
        <dbReference type="ARBA" id="ARBA00022448"/>
    </source>
</evidence>
<dbReference type="OrthoDB" id="506538at2759"/>
<keyword evidence="3" id="KW-1003">Cell membrane</keyword>
<evidence type="ECO:0000313" key="11">
    <source>
        <dbReference type="Proteomes" id="UP000008141"/>
    </source>
</evidence>
<dbReference type="GO" id="GO:0005254">
    <property type="term" value="F:chloride channel activity"/>
    <property type="evidence" value="ECO:0007669"/>
    <property type="project" value="InterPro"/>
</dbReference>
<feature type="transmembrane region" description="Helical" evidence="9">
    <location>
        <begin position="88"/>
        <end position="105"/>
    </location>
</feature>
<feature type="region of interest" description="Disordered" evidence="8">
    <location>
        <begin position="350"/>
        <end position="397"/>
    </location>
</feature>
<dbReference type="EMBL" id="GL433853">
    <property type="protein sequence ID" value="EFN52998.1"/>
    <property type="molecule type" value="Genomic_DNA"/>
</dbReference>
<dbReference type="Pfam" id="PF25539">
    <property type="entry name" value="Bestrophin_2"/>
    <property type="match status" value="1"/>
</dbReference>
<dbReference type="eggNOG" id="ENOG502QSQE">
    <property type="taxonomic scope" value="Eukaryota"/>
</dbReference>
<keyword evidence="7 9" id="KW-0472">Membrane</keyword>
<reference evidence="10 11" key="1">
    <citation type="journal article" date="2010" name="Plant Cell">
        <title>The Chlorella variabilis NC64A genome reveals adaptation to photosymbiosis, coevolution with viruses, and cryptic sex.</title>
        <authorList>
            <person name="Blanc G."/>
            <person name="Duncan G."/>
            <person name="Agarkova I."/>
            <person name="Borodovsky M."/>
            <person name="Gurnon J."/>
            <person name="Kuo A."/>
            <person name="Lindquist E."/>
            <person name="Lucas S."/>
            <person name="Pangilinan J."/>
            <person name="Polle J."/>
            <person name="Salamov A."/>
            <person name="Terry A."/>
            <person name="Yamada T."/>
            <person name="Dunigan D.D."/>
            <person name="Grigoriev I.V."/>
            <person name="Claverie J.M."/>
            <person name="Van Etten J.L."/>
        </authorList>
    </citation>
    <scope>NUCLEOTIDE SEQUENCE [LARGE SCALE GENOMIC DNA]</scope>
    <source>
        <strain evidence="10 11">NC64A</strain>
    </source>
</reference>
<evidence type="ECO:0000256" key="1">
    <source>
        <dbReference type="ARBA" id="ARBA00004651"/>
    </source>
</evidence>
<keyword evidence="11" id="KW-1185">Reference proteome</keyword>
<sequence length="397" mass="45157">MEVELDVEEPQENWRLVVADWDEPFSPADWERHAGWWRHCPEPRICLRVFRMLSIIEAWSLFVSLVVALYATYLQPKPGWPVAVSGDYMIVFQLTSFAVALLLVFRTNTAHSRWWEARQAFGRWLNCVRNAQRMLLSWADPSEAPVVHEFARWNAALATSACAYLRRKDCYWQHMEGLLQPAELAWLMRCDNAPVKVLMIMSGLLKRTGLLVWERAEIERQLSDFDIALGALERISRQAVPKAYTRHTSRFIICYITFLPFALWSYLEWLLLPTMVVLTFLLLGIENIGIQIENPVRVLPLHSFCLGMKTAALSMVRHQPDVQRAIDTGLVAASARHQHRLLQKLSGEPASPLAEQPAQQQQQQQQLQPNGHHAAGGQPAAVAPATAGVQPMPGMSR</sequence>
<evidence type="ECO:0000256" key="3">
    <source>
        <dbReference type="ARBA" id="ARBA00022475"/>
    </source>
</evidence>
<evidence type="ECO:0000256" key="8">
    <source>
        <dbReference type="SAM" id="MobiDB-lite"/>
    </source>
</evidence>
<evidence type="ECO:0000313" key="10">
    <source>
        <dbReference type="EMBL" id="EFN52998.1"/>
    </source>
</evidence>
<organism evidence="11">
    <name type="scientific">Chlorella variabilis</name>
    <name type="common">Green alga</name>
    <dbReference type="NCBI Taxonomy" id="554065"/>
    <lineage>
        <taxon>Eukaryota</taxon>
        <taxon>Viridiplantae</taxon>
        <taxon>Chlorophyta</taxon>
        <taxon>core chlorophytes</taxon>
        <taxon>Trebouxiophyceae</taxon>
        <taxon>Chlorellales</taxon>
        <taxon>Chlorellaceae</taxon>
        <taxon>Chlorella clade</taxon>
        <taxon>Chlorella</taxon>
    </lineage>
</organism>
<feature type="transmembrane region" description="Helical" evidence="9">
    <location>
        <begin position="52"/>
        <end position="73"/>
    </location>
</feature>
<dbReference type="RefSeq" id="XP_005845100.1">
    <property type="nucleotide sequence ID" value="XM_005845038.1"/>
</dbReference>
<gene>
    <name evidence="10" type="ORF">CHLNCDRAFT_137443</name>
</gene>
<keyword evidence="5 9" id="KW-1133">Transmembrane helix</keyword>
<dbReference type="AlphaFoldDB" id="E1ZMG2"/>
<feature type="transmembrane region" description="Helical" evidence="9">
    <location>
        <begin position="247"/>
        <end position="264"/>
    </location>
</feature>
<dbReference type="PANTHER" id="PTHR33281">
    <property type="entry name" value="UPF0187 PROTEIN YNEE"/>
    <property type="match status" value="1"/>
</dbReference>
<proteinExistence type="predicted"/>